<evidence type="ECO:0000259" key="8">
    <source>
        <dbReference type="SMART" id="SM00858"/>
    </source>
</evidence>
<keyword evidence="5 7" id="KW-0574">Periplasm</keyword>
<keyword evidence="4 7" id="KW-0732">Signal</keyword>
<reference evidence="10 11" key="1">
    <citation type="submission" date="2015-01" db="EMBL/GenBank/DDBJ databases">
        <title>Erwinia tracheiphila.</title>
        <authorList>
            <person name="Shapiro L.R."/>
        </authorList>
    </citation>
    <scope>NUCLEOTIDE SEQUENCE [LARGE SCALE GENOMIC DNA]</scope>
    <source>
        <strain evidence="10 11">BuffGH</strain>
    </source>
</reference>
<feature type="signal peptide" evidence="7">
    <location>
        <begin position="1"/>
        <end position="21"/>
    </location>
</feature>
<dbReference type="EMBL" id="JXNU01000003">
    <property type="protein sequence ID" value="KKF34864.1"/>
    <property type="molecule type" value="Genomic_DNA"/>
</dbReference>
<evidence type="ECO:0000256" key="2">
    <source>
        <dbReference type="ARBA" id="ARBA00010474"/>
    </source>
</evidence>
<dbReference type="Proteomes" id="UP000033924">
    <property type="component" value="Unassembled WGS sequence"/>
</dbReference>
<keyword evidence="11" id="KW-1185">Reference proteome</keyword>
<evidence type="ECO:0000256" key="3">
    <source>
        <dbReference type="ARBA" id="ARBA00014754"/>
    </source>
</evidence>
<evidence type="ECO:0000256" key="4">
    <source>
        <dbReference type="ARBA" id="ARBA00022729"/>
    </source>
</evidence>
<comment type="function">
    <text evidence="6 7">Involved in the assembly process of the P-ring formation. It may associate with FlgF on the rod constituting a structure essential for the P-ring assembly or may act as a modulator protein for the P-ring assembly.</text>
</comment>
<dbReference type="PANTHER" id="PTHR36307">
    <property type="entry name" value="FLAGELLA BASAL BODY P-RING FORMATION PROTEIN FLGA"/>
    <property type="match status" value="1"/>
</dbReference>
<name>A0A0M2K7F5_9GAMM</name>
<reference evidence="9 12" key="2">
    <citation type="submission" date="2016-01" db="EMBL/GenBank/DDBJ databases">
        <authorList>
            <person name="Oliw E.H."/>
        </authorList>
    </citation>
    <scope>NUCLEOTIDE SEQUENCE [LARGE SCALE GENOMIC DNA]</scope>
    <source>
        <strain evidence="9 12">MDcuke</strain>
    </source>
</reference>
<dbReference type="Pfam" id="PF13144">
    <property type="entry name" value="ChapFlgA"/>
    <property type="match status" value="1"/>
</dbReference>
<evidence type="ECO:0000256" key="7">
    <source>
        <dbReference type="RuleBase" id="RU362063"/>
    </source>
</evidence>
<keyword evidence="7" id="KW-1005">Bacterial flagellum biogenesis</keyword>
<dbReference type="InterPro" id="IPR013974">
    <property type="entry name" value="SAF"/>
</dbReference>
<dbReference type="Gene3D" id="3.90.1210.10">
    <property type="entry name" value="Antifreeze-like/N-acetylneuraminic acid synthase C-terminal domain"/>
    <property type="match status" value="1"/>
</dbReference>
<dbReference type="CDD" id="cd11614">
    <property type="entry name" value="SAF_CpaB_FlgA_like"/>
    <property type="match status" value="1"/>
</dbReference>
<keyword evidence="10" id="KW-0282">Flagellum</keyword>
<dbReference type="Gene3D" id="2.30.30.760">
    <property type="match status" value="1"/>
</dbReference>
<accession>A0A0M2K7F5</accession>
<feature type="chain" id="PRO_5033760104" description="Flagella basal body P-ring formation protein FlgA" evidence="7">
    <location>
        <begin position="22"/>
        <end position="222"/>
    </location>
</feature>
<dbReference type="AlphaFoldDB" id="A0A0M2K7F5"/>
<evidence type="ECO:0000256" key="6">
    <source>
        <dbReference type="ARBA" id="ARBA00025643"/>
    </source>
</evidence>
<dbReference type="PATRIC" id="fig|65700.7.peg.1144"/>
<gene>
    <name evidence="9" type="ORF">AV903_08850</name>
    <name evidence="10" type="ORF">SY86_04545</name>
</gene>
<dbReference type="EMBL" id="CP013970">
    <property type="protein sequence ID" value="AXF76138.1"/>
    <property type="molecule type" value="Genomic_DNA"/>
</dbReference>
<dbReference type="SMART" id="SM00858">
    <property type="entry name" value="SAF"/>
    <property type="match status" value="1"/>
</dbReference>
<dbReference type="GO" id="GO:0042597">
    <property type="term" value="C:periplasmic space"/>
    <property type="evidence" value="ECO:0007669"/>
    <property type="project" value="UniProtKB-SubCell"/>
</dbReference>
<proteinExistence type="inferred from homology"/>
<dbReference type="Proteomes" id="UP000264980">
    <property type="component" value="Chromosome"/>
</dbReference>
<keyword evidence="10" id="KW-0966">Cell projection</keyword>
<evidence type="ECO:0000256" key="5">
    <source>
        <dbReference type="ARBA" id="ARBA00022764"/>
    </source>
</evidence>
<evidence type="ECO:0000313" key="9">
    <source>
        <dbReference type="EMBL" id="AXF76138.1"/>
    </source>
</evidence>
<dbReference type="NCBIfam" id="TIGR03170">
    <property type="entry name" value="flgA_cterm"/>
    <property type="match status" value="1"/>
</dbReference>
<sequence>MSGLTLLFAGLLCLATLPASAASLTAQLNQFFKARYGESSQPADTLMVVVKTPKTQWPTCETPRFSLPGNSRVWGTMSVAANCEQNRRYLQVEVQVTGSYVVAARQITRGTTITADDLKIERGRLDTLPARTVMSTKAVTEAVTLRDITPGQPLTLMMVRQPWRVKAGQNVTVIARGDGFNVSSEGRAMNNATATQSVRVRMSSGQIVSGKVAADGNILITL</sequence>
<evidence type="ECO:0000256" key="1">
    <source>
        <dbReference type="ARBA" id="ARBA00004418"/>
    </source>
</evidence>
<dbReference type="InterPro" id="IPR017585">
    <property type="entry name" value="SAF_FlgA"/>
</dbReference>
<dbReference type="PANTHER" id="PTHR36307:SF1">
    <property type="entry name" value="FLAGELLA BASAL BODY P-RING FORMATION PROTEIN FLGA"/>
    <property type="match status" value="1"/>
</dbReference>
<evidence type="ECO:0000313" key="12">
    <source>
        <dbReference type="Proteomes" id="UP000264980"/>
    </source>
</evidence>
<dbReference type="STRING" id="65700.SY86_04545"/>
<dbReference type="GO" id="GO:0044780">
    <property type="term" value="P:bacterial-type flagellum assembly"/>
    <property type="evidence" value="ECO:0007669"/>
    <property type="project" value="InterPro"/>
</dbReference>
<organism evidence="10 11">
    <name type="scientific">Erwinia tracheiphila</name>
    <dbReference type="NCBI Taxonomy" id="65700"/>
    <lineage>
        <taxon>Bacteria</taxon>
        <taxon>Pseudomonadati</taxon>
        <taxon>Pseudomonadota</taxon>
        <taxon>Gammaproteobacteria</taxon>
        <taxon>Enterobacterales</taxon>
        <taxon>Erwiniaceae</taxon>
        <taxon>Erwinia</taxon>
    </lineage>
</organism>
<comment type="subcellular location">
    <subcellularLocation>
        <location evidence="1 7">Periplasm</location>
    </subcellularLocation>
</comment>
<dbReference type="InterPro" id="IPR039246">
    <property type="entry name" value="Flagellar_FlgA"/>
</dbReference>
<comment type="similarity">
    <text evidence="2 7">Belongs to the FlgA family.</text>
</comment>
<protein>
    <recommendedName>
        <fullName evidence="3 7">Flagella basal body P-ring formation protein FlgA</fullName>
    </recommendedName>
</protein>
<evidence type="ECO:0000313" key="11">
    <source>
        <dbReference type="Proteomes" id="UP000033924"/>
    </source>
</evidence>
<feature type="domain" description="SAF" evidence="8">
    <location>
        <begin position="98"/>
        <end position="160"/>
    </location>
</feature>
<keyword evidence="10" id="KW-0969">Cilium</keyword>
<dbReference type="RefSeq" id="WP_016189531.1">
    <property type="nucleotide sequence ID" value="NZ_CP013970.1"/>
</dbReference>
<evidence type="ECO:0000313" key="10">
    <source>
        <dbReference type="EMBL" id="KKF34864.1"/>
    </source>
</evidence>